<dbReference type="AlphaFoldDB" id="A0AAN6WFE1"/>
<reference evidence="3" key="2">
    <citation type="submission" date="2023-05" db="EMBL/GenBank/DDBJ databases">
        <authorList>
            <consortium name="Lawrence Berkeley National Laboratory"/>
            <person name="Steindorff A."/>
            <person name="Hensen N."/>
            <person name="Bonometti L."/>
            <person name="Westerberg I."/>
            <person name="Brannstrom I.O."/>
            <person name="Guillou S."/>
            <person name="Cros-Aarteil S."/>
            <person name="Calhoun S."/>
            <person name="Haridas S."/>
            <person name="Kuo A."/>
            <person name="Mondo S."/>
            <person name="Pangilinan J."/>
            <person name="Riley R."/>
            <person name="Labutti K."/>
            <person name="Andreopoulos B."/>
            <person name="Lipzen A."/>
            <person name="Chen C."/>
            <person name="Yanf M."/>
            <person name="Daum C."/>
            <person name="Ng V."/>
            <person name="Clum A."/>
            <person name="Ohm R."/>
            <person name="Martin F."/>
            <person name="Silar P."/>
            <person name="Natvig D."/>
            <person name="Lalanne C."/>
            <person name="Gautier V."/>
            <person name="Ament-Velasquez S.L."/>
            <person name="Kruys A."/>
            <person name="Hutchinson M.I."/>
            <person name="Powell A.J."/>
            <person name="Barry K."/>
            <person name="Miller A.N."/>
            <person name="Grigoriev I.V."/>
            <person name="Debuchy R."/>
            <person name="Gladieux P."/>
            <person name="Thoren M.H."/>
            <person name="Johannesson H."/>
        </authorList>
    </citation>
    <scope>NUCLEOTIDE SEQUENCE</scope>
    <source>
        <strain evidence="3">CBS 892.96</strain>
    </source>
</reference>
<evidence type="ECO:0000313" key="3">
    <source>
        <dbReference type="EMBL" id="KAK4180515.1"/>
    </source>
</evidence>
<evidence type="ECO:0000313" key="4">
    <source>
        <dbReference type="Proteomes" id="UP001302321"/>
    </source>
</evidence>
<dbReference type="InterPro" id="IPR000073">
    <property type="entry name" value="AB_hydrolase_1"/>
</dbReference>
<feature type="compositionally biased region" description="Low complexity" evidence="1">
    <location>
        <begin position="203"/>
        <end position="228"/>
    </location>
</feature>
<comment type="caution">
    <text evidence="3">The sequence shown here is derived from an EMBL/GenBank/DDBJ whole genome shotgun (WGS) entry which is preliminary data.</text>
</comment>
<dbReference type="InterPro" id="IPR029058">
    <property type="entry name" value="AB_hydrolase_fold"/>
</dbReference>
<feature type="domain" description="AB hydrolase-1" evidence="2">
    <location>
        <begin position="610"/>
        <end position="695"/>
    </location>
</feature>
<keyword evidence="4" id="KW-1185">Reference proteome</keyword>
<feature type="compositionally biased region" description="Low complexity" evidence="1">
    <location>
        <begin position="361"/>
        <end position="372"/>
    </location>
</feature>
<dbReference type="Gene3D" id="3.40.50.1820">
    <property type="entry name" value="alpha/beta hydrolase"/>
    <property type="match status" value="1"/>
</dbReference>
<organism evidence="3 4">
    <name type="scientific">Triangularia setosa</name>
    <dbReference type="NCBI Taxonomy" id="2587417"/>
    <lineage>
        <taxon>Eukaryota</taxon>
        <taxon>Fungi</taxon>
        <taxon>Dikarya</taxon>
        <taxon>Ascomycota</taxon>
        <taxon>Pezizomycotina</taxon>
        <taxon>Sordariomycetes</taxon>
        <taxon>Sordariomycetidae</taxon>
        <taxon>Sordariales</taxon>
        <taxon>Podosporaceae</taxon>
        <taxon>Triangularia</taxon>
    </lineage>
</organism>
<reference evidence="3" key="1">
    <citation type="journal article" date="2023" name="Mol. Phylogenet. Evol.">
        <title>Genome-scale phylogeny and comparative genomics of the fungal order Sordariales.</title>
        <authorList>
            <person name="Hensen N."/>
            <person name="Bonometti L."/>
            <person name="Westerberg I."/>
            <person name="Brannstrom I.O."/>
            <person name="Guillou S."/>
            <person name="Cros-Aarteil S."/>
            <person name="Calhoun S."/>
            <person name="Haridas S."/>
            <person name="Kuo A."/>
            <person name="Mondo S."/>
            <person name="Pangilinan J."/>
            <person name="Riley R."/>
            <person name="LaButti K."/>
            <person name="Andreopoulos B."/>
            <person name="Lipzen A."/>
            <person name="Chen C."/>
            <person name="Yan M."/>
            <person name="Daum C."/>
            <person name="Ng V."/>
            <person name="Clum A."/>
            <person name="Steindorff A."/>
            <person name="Ohm R.A."/>
            <person name="Martin F."/>
            <person name="Silar P."/>
            <person name="Natvig D.O."/>
            <person name="Lalanne C."/>
            <person name="Gautier V."/>
            <person name="Ament-Velasquez S.L."/>
            <person name="Kruys A."/>
            <person name="Hutchinson M.I."/>
            <person name="Powell A.J."/>
            <person name="Barry K."/>
            <person name="Miller A.N."/>
            <person name="Grigoriev I.V."/>
            <person name="Debuchy R."/>
            <person name="Gladieux P."/>
            <person name="Hiltunen Thoren M."/>
            <person name="Johannesson H."/>
        </authorList>
    </citation>
    <scope>NUCLEOTIDE SEQUENCE</scope>
    <source>
        <strain evidence="3">CBS 892.96</strain>
    </source>
</reference>
<feature type="compositionally biased region" description="Basic and acidic residues" evidence="1">
    <location>
        <begin position="288"/>
        <end position="298"/>
    </location>
</feature>
<evidence type="ECO:0000259" key="2">
    <source>
        <dbReference type="Pfam" id="PF00561"/>
    </source>
</evidence>
<feature type="region of interest" description="Disordered" evidence="1">
    <location>
        <begin position="173"/>
        <end position="544"/>
    </location>
</feature>
<protein>
    <recommendedName>
        <fullName evidence="2">AB hydrolase-1 domain-containing protein</fullName>
    </recommendedName>
</protein>
<dbReference type="Pfam" id="PF00561">
    <property type="entry name" value="Abhydrolase_1"/>
    <property type="match status" value="1"/>
</dbReference>
<dbReference type="PANTHER" id="PTHR43433">
    <property type="entry name" value="HYDROLASE, ALPHA/BETA FOLD FAMILY PROTEIN"/>
    <property type="match status" value="1"/>
</dbReference>
<feature type="compositionally biased region" description="Basic and acidic residues" evidence="1">
    <location>
        <begin position="462"/>
        <end position="472"/>
    </location>
</feature>
<sequence>MDHLELSVVPPPAIPRKSRERDRPRHHRDQSHNFSSRRLDPPPILDSRRDRELDIFADWTDRDRQVYANRYPKTKERDSEHTITVPPTPASPEVISSLITSLSAISRPLSNHFESPSYLAPIGPGSPISISFPGSPTQSGGGGSFGVDYGAFSKPSLGELREEDVPLDELAASAPVIRTSKPPSGLSVLTAPKSPRSPGARESSGGLKGLLSRGSSSALSRPSSKGSLTSGGAESVGNSIGKLSVEPRNEPLSPGPDGHGLRKQRSFESWGWKNGRSQRSLKYMSSKEVLREKEADKKKASHGPSGYNPPSGSTTPRLDPLSGESIINEETNFDLGRDGLSSTLSSPRAIPTRDSSLRKTGSGAKRSSTRASRASKRESGTIPELEEQGSEGRTFFDDTKSRNSKQKPLDPLRLSADIPQYNSEKLQPEVHSAPPVTPMAAMFSDLDPLDDGAPSPAIAQGRRRDRETSTEAKRRRSGRATPDPFGGYASEGGGVAVKSKRSSTRLKRLSGAPSPTPDKSSDHRASSHSKGDHPHIGYERPPSADSIDDAVESYLCSPRLSQKIRHPQTGRVISFSEVGDPNGSAVFCCVGMGLTRYITAFYDELALTLKLRLITPDRPGVGDSEPYAEGTATPLGWPDDVYAICQSLKITKFSILAHSAGAIYALATALRMPQHIRGRIHLLAPWIPPSQMNVIGSSAQTPLPPTNAIPTSQRILRALPTPILKAANSSFMTATSSSITSSLPKQKRARRERKNNAAKESKDQSKTSSHGADNKENHIHNDNGSKGVSQIPAADEYMDHVRPTGTNPTGGDNMGHRHNRSNSTQRGNRRTSDKEDLLSAAAALATSQLADRERQELYDNRLTHSIWQLATTGANPAVDLLVCLERRHTIGFRYVDITRPVIIHHGSRDTRVPVDNVRWLGKTMRRCEVRVLEGEGHGLMASAQVMGGVLMEISQEWEEWSRVTGATTRREEGRGRRGTIGQAR</sequence>
<feature type="compositionally biased region" description="Basic and acidic residues" evidence="1">
    <location>
        <begin position="754"/>
        <end position="765"/>
    </location>
</feature>
<feature type="region of interest" description="Disordered" evidence="1">
    <location>
        <begin position="962"/>
        <end position="984"/>
    </location>
</feature>
<feature type="region of interest" description="Disordered" evidence="1">
    <location>
        <begin position="734"/>
        <end position="836"/>
    </location>
</feature>
<gene>
    <name evidence="3" type="ORF">QBC36DRAFT_229663</name>
</gene>
<feature type="region of interest" description="Disordered" evidence="1">
    <location>
        <begin position="1"/>
        <end position="46"/>
    </location>
</feature>
<dbReference type="PANTHER" id="PTHR43433:SF10">
    <property type="entry name" value="AB HYDROLASE-1 DOMAIN-CONTAINING PROTEIN"/>
    <property type="match status" value="1"/>
</dbReference>
<dbReference type="InterPro" id="IPR050471">
    <property type="entry name" value="AB_hydrolase"/>
</dbReference>
<feature type="compositionally biased region" description="Basic and acidic residues" evidence="1">
    <location>
        <begin position="772"/>
        <end position="783"/>
    </location>
</feature>
<proteinExistence type="predicted"/>
<feature type="region of interest" description="Disordered" evidence="1">
    <location>
        <begin position="69"/>
        <end position="91"/>
    </location>
</feature>
<feature type="compositionally biased region" description="Basic and acidic residues" evidence="1">
    <location>
        <begin position="519"/>
        <end position="538"/>
    </location>
</feature>
<feature type="compositionally biased region" description="Basic residues" evidence="1">
    <location>
        <begin position="498"/>
        <end position="508"/>
    </location>
</feature>
<feature type="compositionally biased region" description="Polar residues" evidence="1">
    <location>
        <begin position="734"/>
        <end position="744"/>
    </location>
</feature>
<dbReference type="Proteomes" id="UP001302321">
    <property type="component" value="Unassembled WGS sequence"/>
</dbReference>
<accession>A0AAN6WFE1</accession>
<dbReference type="SUPFAM" id="SSF53474">
    <property type="entry name" value="alpha/beta-Hydrolases"/>
    <property type="match status" value="1"/>
</dbReference>
<evidence type="ECO:0000256" key="1">
    <source>
        <dbReference type="SAM" id="MobiDB-lite"/>
    </source>
</evidence>
<name>A0AAN6WFE1_9PEZI</name>
<dbReference type="EMBL" id="MU866098">
    <property type="protein sequence ID" value="KAK4180515.1"/>
    <property type="molecule type" value="Genomic_DNA"/>
</dbReference>